<dbReference type="GO" id="GO:0000242">
    <property type="term" value="C:pericentriolar material"/>
    <property type="evidence" value="ECO:0007669"/>
    <property type="project" value="TreeGrafter"/>
</dbReference>
<dbReference type="Pfam" id="PF22066">
    <property type="entry name" value="Cep192_D8"/>
    <property type="match status" value="1"/>
</dbReference>
<dbReference type="GO" id="GO:0005814">
    <property type="term" value="C:centriole"/>
    <property type="evidence" value="ECO:0007669"/>
    <property type="project" value="TreeGrafter"/>
</dbReference>
<dbReference type="InterPro" id="IPR054088">
    <property type="entry name" value="Cep192-like_D8"/>
</dbReference>
<dbReference type="GeneTree" id="ENSGT00510000048187"/>
<evidence type="ECO:0000259" key="4">
    <source>
        <dbReference type="Pfam" id="PF22076"/>
    </source>
</evidence>
<feature type="domain" description="Cep192-like" evidence="4">
    <location>
        <begin position="1"/>
        <end position="73"/>
    </location>
</feature>
<dbReference type="Ensembl" id="ENSSPUT00000017562.1">
    <property type="protein sequence ID" value="ENSSPUP00000016485.1"/>
    <property type="gene ID" value="ENSSPUG00000012760.1"/>
</dbReference>
<dbReference type="Proteomes" id="UP000694392">
    <property type="component" value="Unplaced"/>
</dbReference>
<dbReference type="GO" id="GO:0019901">
    <property type="term" value="F:protein kinase binding"/>
    <property type="evidence" value="ECO:0007669"/>
    <property type="project" value="TreeGrafter"/>
</dbReference>
<dbReference type="GO" id="GO:0051298">
    <property type="term" value="P:centrosome duplication"/>
    <property type="evidence" value="ECO:0007669"/>
    <property type="project" value="InterPro"/>
</dbReference>
<dbReference type="GO" id="GO:0090307">
    <property type="term" value="P:mitotic spindle assembly"/>
    <property type="evidence" value="ECO:0007669"/>
    <property type="project" value="TreeGrafter"/>
</dbReference>
<keyword evidence="1" id="KW-1133">Transmembrane helix</keyword>
<dbReference type="Pfam" id="PF22065">
    <property type="entry name" value="Cep192_D7"/>
    <property type="match status" value="1"/>
</dbReference>
<feature type="transmembrane region" description="Helical" evidence="1">
    <location>
        <begin position="310"/>
        <end position="329"/>
    </location>
</feature>
<reference evidence="5" key="1">
    <citation type="submission" date="2025-05" db="UniProtKB">
        <authorList>
            <consortium name="Ensembl"/>
        </authorList>
    </citation>
    <scope>IDENTIFICATION</scope>
</reference>
<evidence type="ECO:0000259" key="3">
    <source>
        <dbReference type="Pfam" id="PF22066"/>
    </source>
</evidence>
<evidence type="ECO:0008006" key="7">
    <source>
        <dbReference type="Google" id="ProtNLM"/>
    </source>
</evidence>
<dbReference type="PANTHER" id="PTHR16029:SF11">
    <property type="entry name" value="CENTROSOMAL PROTEIN OF 192 KDA"/>
    <property type="match status" value="1"/>
</dbReference>
<dbReference type="InterPro" id="IPR054087">
    <property type="entry name" value="Cep192-like_D7"/>
</dbReference>
<sequence length="335" mass="37917">MNHSTRQLKFELSWPAHCLTITPQHGVIESESHIVILVSPNPSLATKPSVFPWSGLVYIHCDNAQEIIKVHIRENISQEAPATGFTARKLNVLPPHSEPPIVHRIKPLPKPPSTKVEIRNRTLIFPQTASGESSENYLEFENNGDEDVKWYLSSFAPPYVKGVDESGDVYRATYSAFRCSCSSGTLESHEKQMVAITFLPRERGDYAQFWDLECNPLQEPHMTHKIRFQLSGEGVQENETLHAKVFSGAFIKTDAPVMPRRIACSDASFQNGKKEGVRGVYAPEDLYTFLPTRVGESSTLKVNLRNSSSTLHMVIMILIFLKFSLHIYFKWLVNY</sequence>
<dbReference type="InterPro" id="IPR039103">
    <property type="entry name" value="Spd-2/CEP192"/>
</dbReference>
<evidence type="ECO:0000313" key="5">
    <source>
        <dbReference type="Ensembl" id="ENSSPUP00000016485.1"/>
    </source>
</evidence>
<evidence type="ECO:0000259" key="2">
    <source>
        <dbReference type="Pfam" id="PF22065"/>
    </source>
</evidence>
<protein>
    <recommendedName>
        <fullName evidence="7">Centrosomal protein of 192 kDa</fullName>
    </recommendedName>
</protein>
<keyword evidence="1" id="KW-0472">Membrane</keyword>
<accession>A0A8D0HAG5</accession>
<dbReference type="PANTHER" id="PTHR16029">
    <property type="entry name" value="CENTROSOMAL PROTEIN OF 192 KDA"/>
    <property type="match status" value="1"/>
</dbReference>
<evidence type="ECO:0000256" key="1">
    <source>
        <dbReference type="SAM" id="Phobius"/>
    </source>
</evidence>
<evidence type="ECO:0000313" key="6">
    <source>
        <dbReference type="Proteomes" id="UP000694392"/>
    </source>
</evidence>
<keyword evidence="1" id="KW-0812">Transmembrane</keyword>
<dbReference type="AlphaFoldDB" id="A0A8D0HAG5"/>
<dbReference type="Gene3D" id="2.60.40.10">
    <property type="entry name" value="Immunoglobulins"/>
    <property type="match status" value="1"/>
</dbReference>
<proteinExistence type="predicted"/>
<dbReference type="GO" id="GO:0090222">
    <property type="term" value="P:centrosome-templated microtubule nucleation"/>
    <property type="evidence" value="ECO:0007669"/>
    <property type="project" value="InterPro"/>
</dbReference>
<dbReference type="Ensembl" id="ENSSPUT00000017569.1">
    <property type="protein sequence ID" value="ENSSPUP00000016492.1"/>
    <property type="gene ID" value="ENSSPUG00000012760.1"/>
</dbReference>
<organism evidence="5 6">
    <name type="scientific">Sphenodon punctatus</name>
    <name type="common">Tuatara</name>
    <name type="synonym">Hatteria punctata</name>
    <dbReference type="NCBI Taxonomy" id="8508"/>
    <lineage>
        <taxon>Eukaryota</taxon>
        <taxon>Metazoa</taxon>
        <taxon>Chordata</taxon>
        <taxon>Craniata</taxon>
        <taxon>Vertebrata</taxon>
        <taxon>Euteleostomi</taxon>
        <taxon>Lepidosauria</taxon>
        <taxon>Sphenodontia</taxon>
        <taxon>Sphenodontidae</taxon>
        <taxon>Sphenodon</taxon>
    </lineage>
</organism>
<keyword evidence="6" id="KW-1185">Reference proteome</keyword>
<dbReference type="GO" id="GO:0005737">
    <property type="term" value="C:cytoplasm"/>
    <property type="evidence" value="ECO:0007669"/>
    <property type="project" value="TreeGrafter"/>
</dbReference>
<dbReference type="Pfam" id="PF22076">
    <property type="entry name" value="Cep192_D6"/>
    <property type="match status" value="1"/>
</dbReference>
<name>A0A8D0HAG5_SPHPU</name>
<dbReference type="GO" id="GO:0071539">
    <property type="term" value="P:protein localization to centrosome"/>
    <property type="evidence" value="ECO:0007669"/>
    <property type="project" value="InterPro"/>
</dbReference>
<feature type="domain" description="Cep192-like" evidence="3">
    <location>
        <begin position="277"/>
        <end position="316"/>
    </location>
</feature>
<dbReference type="InterPro" id="IPR013783">
    <property type="entry name" value="Ig-like_fold"/>
</dbReference>
<feature type="domain" description="Cep192-like" evidence="2">
    <location>
        <begin position="112"/>
        <end position="234"/>
    </location>
</feature>
<dbReference type="InterPro" id="IPR054092">
    <property type="entry name" value="Cep192-like_D6"/>
</dbReference>